<dbReference type="EMBL" id="CP073910">
    <property type="protein sequence ID" value="QUT04993.1"/>
    <property type="molecule type" value="Genomic_DNA"/>
</dbReference>
<keyword evidence="1" id="KW-0472">Membrane</keyword>
<accession>A0A975Q130</accession>
<feature type="transmembrane region" description="Helical" evidence="1">
    <location>
        <begin position="226"/>
        <end position="246"/>
    </location>
</feature>
<keyword evidence="3" id="KW-0012">Acyltransferase</keyword>
<dbReference type="GO" id="GO:0016020">
    <property type="term" value="C:membrane"/>
    <property type="evidence" value="ECO:0007669"/>
    <property type="project" value="TreeGrafter"/>
</dbReference>
<dbReference type="InterPro" id="IPR002656">
    <property type="entry name" value="Acyl_transf_3_dom"/>
</dbReference>
<name>A0A975Q130_9SPHN</name>
<protein>
    <submittedName>
        <fullName evidence="3">Acyltransferase</fullName>
    </submittedName>
</protein>
<evidence type="ECO:0000256" key="1">
    <source>
        <dbReference type="SAM" id="Phobius"/>
    </source>
</evidence>
<proteinExistence type="predicted"/>
<feature type="transmembrane region" description="Helical" evidence="1">
    <location>
        <begin position="283"/>
        <end position="304"/>
    </location>
</feature>
<dbReference type="Proteomes" id="UP000681425">
    <property type="component" value="Chromosome"/>
</dbReference>
<keyword evidence="1" id="KW-1133">Transmembrane helix</keyword>
<keyword evidence="3" id="KW-0808">Transferase</keyword>
<dbReference type="AlphaFoldDB" id="A0A975Q130"/>
<dbReference type="GO" id="GO:0000271">
    <property type="term" value="P:polysaccharide biosynthetic process"/>
    <property type="evidence" value="ECO:0007669"/>
    <property type="project" value="TreeGrafter"/>
</dbReference>
<gene>
    <name evidence="3" type="ORF">KFK14_18525</name>
</gene>
<evidence type="ECO:0000259" key="2">
    <source>
        <dbReference type="Pfam" id="PF01757"/>
    </source>
</evidence>
<feature type="transmembrane region" description="Helical" evidence="1">
    <location>
        <begin position="82"/>
        <end position="102"/>
    </location>
</feature>
<reference evidence="3" key="1">
    <citation type="submission" date="2021-04" db="EMBL/GenBank/DDBJ databases">
        <title>Isolation of p-tert-butylphenol degrading bacteria Sphingobium phenoxybenzoativorans Tas13 from active sludge.</title>
        <authorList>
            <person name="Li Y."/>
        </authorList>
    </citation>
    <scope>NUCLEOTIDE SEQUENCE</scope>
    <source>
        <strain evidence="3">Tas13</strain>
    </source>
</reference>
<sequence>MTGELRSLTSARGIAAWMVVIYHIRSGANWAPAWLMEVAHKGYLAVDFFFLLSGFVIYLSAHRAILTGGAAAVPAFLARRFARIYPLYGVMLGLTVMFALLLRMSGRDDANYPWAELPLHIAMMQNWGFTPALSWNHPAWSISAEFAAYLLFPLLVLWTPVARVRRPNLLAAMIVLLATLHLALAAFGEQTLGGDIPRFGLLRCLIEFGCGALLCAFWLRGPDRDARAMFIAFAGAGMFWGQWLLGLGSETWAFPAGAACLILALAHASTLRRNPLHWRPLHYLGEISYATYMVHFMLFIWFKIGFVDDAAAIPPVTMASFLVLTFAASVLLYHLVERPGRRWLGAIRLRWPTRPLQRQP</sequence>
<dbReference type="PANTHER" id="PTHR23028">
    <property type="entry name" value="ACETYLTRANSFERASE"/>
    <property type="match status" value="1"/>
</dbReference>
<dbReference type="RefSeq" id="WP_212608705.1">
    <property type="nucleotide sequence ID" value="NZ_CP073910.1"/>
</dbReference>
<dbReference type="KEGG" id="spph:KFK14_18525"/>
<dbReference type="GO" id="GO:0016747">
    <property type="term" value="F:acyltransferase activity, transferring groups other than amino-acyl groups"/>
    <property type="evidence" value="ECO:0007669"/>
    <property type="project" value="InterPro"/>
</dbReference>
<dbReference type="PANTHER" id="PTHR23028:SF53">
    <property type="entry name" value="ACYL_TRANSF_3 DOMAIN-CONTAINING PROTEIN"/>
    <property type="match status" value="1"/>
</dbReference>
<evidence type="ECO:0000313" key="4">
    <source>
        <dbReference type="Proteomes" id="UP000681425"/>
    </source>
</evidence>
<feature type="transmembrane region" description="Helical" evidence="1">
    <location>
        <begin position="139"/>
        <end position="157"/>
    </location>
</feature>
<keyword evidence="1" id="KW-0812">Transmembrane</keyword>
<feature type="transmembrane region" description="Helical" evidence="1">
    <location>
        <begin position="252"/>
        <end position="271"/>
    </location>
</feature>
<feature type="transmembrane region" description="Helical" evidence="1">
    <location>
        <begin position="316"/>
        <end position="336"/>
    </location>
</feature>
<feature type="transmembrane region" description="Helical" evidence="1">
    <location>
        <begin position="169"/>
        <end position="188"/>
    </location>
</feature>
<organism evidence="3 4">
    <name type="scientific">Sphingobium phenoxybenzoativorans</name>
    <dbReference type="NCBI Taxonomy" id="1592790"/>
    <lineage>
        <taxon>Bacteria</taxon>
        <taxon>Pseudomonadati</taxon>
        <taxon>Pseudomonadota</taxon>
        <taxon>Alphaproteobacteria</taxon>
        <taxon>Sphingomonadales</taxon>
        <taxon>Sphingomonadaceae</taxon>
        <taxon>Sphingobium</taxon>
    </lineage>
</organism>
<evidence type="ECO:0000313" key="3">
    <source>
        <dbReference type="EMBL" id="QUT04993.1"/>
    </source>
</evidence>
<dbReference type="Pfam" id="PF01757">
    <property type="entry name" value="Acyl_transf_3"/>
    <property type="match status" value="1"/>
</dbReference>
<dbReference type="InterPro" id="IPR050879">
    <property type="entry name" value="Acyltransferase_3"/>
</dbReference>
<feature type="domain" description="Acyltransferase 3" evidence="2">
    <location>
        <begin position="7"/>
        <end position="334"/>
    </location>
</feature>
<keyword evidence="4" id="KW-1185">Reference proteome</keyword>
<feature type="transmembrane region" description="Helical" evidence="1">
    <location>
        <begin position="200"/>
        <end position="219"/>
    </location>
</feature>